<keyword evidence="4" id="KW-1185">Reference proteome</keyword>
<dbReference type="Proteomes" id="UP001551210">
    <property type="component" value="Unassembled WGS sequence"/>
</dbReference>
<feature type="compositionally biased region" description="Low complexity" evidence="1">
    <location>
        <begin position="158"/>
        <end position="188"/>
    </location>
</feature>
<reference evidence="3 4" key="1">
    <citation type="submission" date="2024-06" db="EMBL/GenBank/DDBJ databases">
        <title>The Natural Products Discovery Center: Release of the First 8490 Sequenced Strains for Exploring Actinobacteria Biosynthetic Diversity.</title>
        <authorList>
            <person name="Kalkreuter E."/>
            <person name="Kautsar S.A."/>
            <person name="Yang D."/>
            <person name="Bader C.D."/>
            <person name="Teijaro C.N."/>
            <person name="Fluegel L."/>
            <person name="Davis C.M."/>
            <person name="Simpson J.R."/>
            <person name="Lauterbach L."/>
            <person name="Steele A.D."/>
            <person name="Gui C."/>
            <person name="Meng S."/>
            <person name="Li G."/>
            <person name="Viehrig K."/>
            <person name="Ye F."/>
            <person name="Su P."/>
            <person name="Kiefer A.F."/>
            <person name="Nichols A."/>
            <person name="Cepeda A.J."/>
            <person name="Yan W."/>
            <person name="Fan B."/>
            <person name="Jiang Y."/>
            <person name="Adhikari A."/>
            <person name="Zheng C.-J."/>
            <person name="Schuster L."/>
            <person name="Cowan T.M."/>
            <person name="Smanski M.J."/>
            <person name="Chevrette M.G."/>
            <person name="De Carvalho L.P.S."/>
            <person name="Shen B."/>
        </authorList>
    </citation>
    <scope>NUCLEOTIDE SEQUENCE [LARGE SCALE GENOMIC DNA]</scope>
    <source>
        <strain evidence="3 4">NPDC045705</strain>
    </source>
</reference>
<feature type="region of interest" description="Disordered" evidence="1">
    <location>
        <begin position="138"/>
        <end position="198"/>
    </location>
</feature>
<evidence type="ECO:0000313" key="3">
    <source>
        <dbReference type="EMBL" id="MEU7292256.1"/>
    </source>
</evidence>
<protein>
    <recommendedName>
        <fullName evidence="5">Serine/arginine repetitive matrix protein 2</fullName>
    </recommendedName>
</protein>
<keyword evidence="2" id="KW-1133">Transmembrane helix</keyword>
<organism evidence="3 4">
    <name type="scientific">Streptomyces exfoliatus</name>
    <name type="common">Streptomyces hydrogenans</name>
    <dbReference type="NCBI Taxonomy" id="1905"/>
    <lineage>
        <taxon>Bacteria</taxon>
        <taxon>Bacillati</taxon>
        <taxon>Actinomycetota</taxon>
        <taxon>Actinomycetes</taxon>
        <taxon>Kitasatosporales</taxon>
        <taxon>Streptomycetaceae</taxon>
        <taxon>Streptomyces</taxon>
    </lineage>
</organism>
<sequence>MSGFGGGGGARWNDETQSWESGGTAPGPVGGAGGGPVVPPPPPPPPPEYAPNHGPDHGPGRAIPEYVSTDAPAHPPAHPPAHVPVYVPETGGWRTPVTGEAAPAARTRSRTVVAAGVAVAVLVAGSAGGWLLWGKEGDAKPPVASGPPASVPTPPESTDPTGTGSGDPTGSDPSSDTPSPSDGTTPPTDDMPPPGYRAVEDLKGFTVAVPEGWDRTESDQGVFYNAPDGRSLLQVFVVTEAGLTPYEALRGASEDGRANKPGYREISLERVTGEAGAPADSVELVYAYDRADGSRRKVVDRAFTAADGTHYAILAAGPESAWPKQREVLRVALDFFSPGAH</sequence>
<proteinExistence type="predicted"/>
<evidence type="ECO:0000256" key="1">
    <source>
        <dbReference type="SAM" id="MobiDB-lite"/>
    </source>
</evidence>
<evidence type="ECO:0008006" key="5">
    <source>
        <dbReference type="Google" id="ProtNLM"/>
    </source>
</evidence>
<comment type="caution">
    <text evidence="3">The sequence shown here is derived from an EMBL/GenBank/DDBJ whole genome shotgun (WGS) entry which is preliminary data.</text>
</comment>
<feature type="compositionally biased region" description="Gly residues" evidence="1">
    <location>
        <begin position="1"/>
        <end position="10"/>
    </location>
</feature>
<dbReference type="EMBL" id="JBEZAM010000002">
    <property type="protein sequence ID" value="MEU7292256.1"/>
    <property type="molecule type" value="Genomic_DNA"/>
</dbReference>
<feature type="transmembrane region" description="Helical" evidence="2">
    <location>
        <begin position="112"/>
        <end position="133"/>
    </location>
</feature>
<feature type="compositionally biased region" description="Pro residues" evidence="1">
    <location>
        <begin position="37"/>
        <end position="49"/>
    </location>
</feature>
<evidence type="ECO:0000313" key="4">
    <source>
        <dbReference type="Proteomes" id="UP001551210"/>
    </source>
</evidence>
<name>A0ABV3CQQ0_STREX</name>
<dbReference type="RefSeq" id="WP_359204030.1">
    <property type="nucleotide sequence ID" value="NZ_JBEZAM010000002.1"/>
</dbReference>
<dbReference type="Gene3D" id="3.40.1000.10">
    <property type="entry name" value="Mog1/PsbP, alpha/beta/alpha sandwich"/>
    <property type="match status" value="1"/>
</dbReference>
<feature type="compositionally biased region" description="Pro residues" evidence="1">
    <location>
        <begin position="73"/>
        <end position="82"/>
    </location>
</feature>
<feature type="region of interest" description="Disordered" evidence="1">
    <location>
        <begin position="1"/>
        <end position="87"/>
    </location>
</feature>
<gene>
    <name evidence="3" type="ORF">AB0A76_03460</name>
</gene>
<accession>A0ABV3CQQ0</accession>
<keyword evidence="2" id="KW-0472">Membrane</keyword>
<evidence type="ECO:0000256" key="2">
    <source>
        <dbReference type="SAM" id="Phobius"/>
    </source>
</evidence>
<feature type="compositionally biased region" description="Gly residues" evidence="1">
    <location>
        <begin position="24"/>
        <end position="36"/>
    </location>
</feature>
<keyword evidence="2" id="KW-0812">Transmembrane</keyword>